<proteinExistence type="predicted"/>
<evidence type="ECO:0000313" key="3">
    <source>
        <dbReference type="EMBL" id="MBC6465063.1"/>
    </source>
</evidence>
<dbReference type="InterPro" id="IPR004255">
    <property type="entry name" value="O-acyltransferase_WSD1_N"/>
</dbReference>
<feature type="domain" description="O-acyltransferase WSD1-like N-terminal" evidence="1">
    <location>
        <begin position="20"/>
        <end position="169"/>
    </location>
</feature>
<evidence type="ECO:0000259" key="2">
    <source>
        <dbReference type="Pfam" id="PF06974"/>
    </source>
</evidence>
<dbReference type="EMBL" id="JABVEC010000003">
    <property type="protein sequence ID" value="MBC6465063.1"/>
    <property type="molecule type" value="Genomic_DNA"/>
</dbReference>
<evidence type="ECO:0000259" key="1">
    <source>
        <dbReference type="Pfam" id="PF03007"/>
    </source>
</evidence>
<evidence type="ECO:0000313" key="4">
    <source>
        <dbReference type="Proteomes" id="UP000805614"/>
    </source>
</evidence>
<dbReference type="Pfam" id="PF06974">
    <property type="entry name" value="WS_DGAT_C"/>
    <property type="match status" value="1"/>
</dbReference>
<organism evidence="3 4">
    <name type="scientific">Actinomadura alba</name>
    <dbReference type="NCBI Taxonomy" id="406431"/>
    <lineage>
        <taxon>Bacteria</taxon>
        <taxon>Bacillati</taxon>
        <taxon>Actinomycetota</taxon>
        <taxon>Actinomycetes</taxon>
        <taxon>Streptosporangiales</taxon>
        <taxon>Thermomonosporaceae</taxon>
        <taxon>Actinomadura</taxon>
    </lineage>
</organism>
<dbReference type="SUPFAM" id="SSF52777">
    <property type="entry name" value="CoA-dependent acyltransferases"/>
    <property type="match status" value="1"/>
</dbReference>
<protein>
    <submittedName>
        <fullName evidence="3">DUF1298 domain-containing protein</fullName>
    </submittedName>
</protein>
<feature type="domain" description="O-acyltransferase WSD1 C-terminal" evidence="2">
    <location>
        <begin position="276"/>
        <end position="415"/>
    </location>
</feature>
<comment type="caution">
    <text evidence="3">The sequence shown here is derived from an EMBL/GenBank/DDBJ whole genome shotgun (WGS) entry which is preliminary data.</text>
</comment>
<dbReference type="RefSeq" id="WP_187242081.1">
    <property type="nucleotide sequence ID" value="NZ_JABVEC010000003.1"/>
</dbReference>
<dbReference type="Proteomes" id="UP000805614">
    <property type="component" value="Unassembled WGS sequence"/>
</dbReference>
<gene>
    <name evidence="3" type="ORF">HKK74_06085</name>
</gene>
<sequence length="418" mass="46545">MCAALPLKEDSQVAPDHPMRAFDRGFFAYEARNPHFSPGTGAVLLFPGRPPSLQEIREQLWGRLAELPPMNCRVDGRSWRRARWRRADSVDPAQLIREHVTSELGDAINELLAERFEGPLPLWRCWLVHGYCNDEFALLYLGHHALHDALAMRRMAGMALGPAPSPNRLVPPAPERSGVWASARGLTNNMRSLVPLATPTARDDFTNRRQLSWGFIPGMELNTLAREHDVTINDVFLAALTGVLRNWPESPWQIGRTVWALVPVNTRNAAEVDQGGNRLSAFRLPLPCDQASPLRRLEVISDRTVRGLRRGHQHAERGLSAAFPKWFGQFAVGRAMSTRYAQVLTSCFPVAGGLLTLVGRPAMKIIPALILPHGHHFSVAMSVSRDHSCVAFTADSSLGTADELPTRWLQSIEELKNE</sequence>
<accession>A0ABR7LK53</accession>
<dbReference type="Pfam" id="PF03007">
    <property type="entry name" value="WS_DGAT_cat"/>
    <property type="match status" value="1"/>
</dbReference>
<keyword evidence="4" id="KW-1185">Reference proteome</keyword>
<reference evidence="3 4" key="1">
    <citation type="submission" date="2020-06" db="EMBL/GenBank/DDBJ databases">
        <title>Actinomadura xiongansis sp. nov., isolated from soil of Baiyangdian.</title>
        <authorList>
            <person name="Zhang X."/>
        </authorList>
    </citation>
    <scope>NUCLEOTIDE SEQUENCE [LARGE SCALE GENOMIC DNA]</scope>
    <source>
        <strain evidence="3 4">HBUM206468</strain>
    </source>
</reference>
<dbReference type="InterPro" id="IPR009721">
    <property type="entry name" value="O-acyltransferase_WSD1_C"/>
</dbReference>
<name>A0ABR7LK53_9ACTN</name>